<evidence type="ECO:0000256" key="1">
    <source>
        <dbReference type="SAM" id="MobiDB-lite"/>
    </source>
</evidence>
<sequence length="153" mass="14863">MTISPLSGATPVVSNASTDASQTASGQTSGNASAGSGSSAASSSNKGGATGAGGGGAVQPSGSSSTSASTELAVQELKKLIEQLQQQLRSIEARLAELANRNRQGEPDAQAQTAALQQQASSIQAALSIAESSLANLLSGKTSSVGSNVDTTA</sequence>
<gene>
    <name evidence="2" type="ORF">SAMN05192542_115125</name>
</gene>
<feature type="region of interest" description="Disordered" evidence="1">
    <location>
        <begin position="1"/>
        <end position="71"/>
    </location>
</feature>
<evidence type="ECO:0000313" key="2">
    <source>
        <dbReference type="EMBL" id="SEL85292.1"/>
    </source>
</evidence>
<dbReference type="Proteomes" id="UP000199120">
    <property type="component" value="Unassembled WGS sequence"/>
</dbReference>
<evidence type="ECO:0008006" key="4">
    <source>
        <dbReference type="Google" id="ProtNLM"/>
    </source>
</evidence>
<feature type="compositionally biased region" description="Low complexity" evidence="1">
    <location>
        <begin position="58"/>
        <end position="70"/>
    </location>
</feature>
<evidence type="ECO:0000313" key="3">
    <source>
        <dbReference type="Proteomes" id="UP000199120"/>
    </source>
</evidence>
<reference evidence="3" key="1">
    <citation type="submission" date="2016-10" db="EMBL/GenBank/DDBJ databases">
        <authorList>
            <person name="Varghese N."/>
            <person name="Submissions S."/>
        </authorList>
    </citation>
    <scope>NUCLEOTIDE SEQUENCE [LARGE SCALE GENOMIC DNA]</scope>
    <source>
        <strain evidence="3">LMG 26416</strain>
    </source>
</reference>
<feature type="compositionally biased region" description="Gly residues" evidence="1">
    <location>
        <begin position="48"/>
        <end position="57"/>
    </location>
</feature>
<dbReference type="RefSeq" id="WP_090542803.1">
    <property type="nucleotide sequence ID" value="NZ_FNSR01000001.1"/>
</dbReference>
<organism evidence="2 3">
    <name type="scientific">Paraburkholderia caballeronis</name>
    <dbReference type="NCBI Taxonomy" id="416943"/>
    <lineage>
        <taxon>Bacteria</taxon>
        <taxon>Pseudomonadati</taxon>
        <taxon>Pseudomonadota</taxon>
        <taxon>Betaproteobacteria</taxon>
        <taxon>Burkholderiales</taxon>
        <taxon>Burkholderiaceae</taxon>
        <taxon>Paraburkholderia</taxon>
    </lineage>
</organism>
<feature type="compositionally biased region" description="Polar residues" evidence="1">
    <location>
        <begin position="1"/>
        <end position="23"/>
    </location>
</feature>
<dbReference type="EMBL" id="FOAJ01000015">
    <property type="protein sequence ID" value="SEL85292.1"/>
    <property type="molecule type" value="Genomic_DNA"/>
</dbReference>
<protein>
    <recommendedName>
        <fullName evidence="4">FlxA-like protein</fullName>
    </recommendedName>
</protein>
<dbReference type="AlphaFoldDB" id="A0A1H7TK63"/>
<keyword evidence="3" id="KW-1185">Reference proteome</keyword>
<feature type="compositionally biased region" description="Low complexity" evidence="1">
    <location>
        <begin position="24"/>
        <end position="47"/>
    </location>
</feature>
<name>A0A1H7TK63_9BURK</name>
<accession>A0A1H7TK63</accession>
<proteinExistence type="predicted"/>